<dbReference type="Gene3D" id="2.40.50.100">
    <property type="match status" value="1"/>
</dbReference>
<dbReference type="InterPro" id="IPR000089">
    <property type="entry name" value="Biotin_lipoyl"/>
</dbReference>
<dbReference type="SUPFAM" id="SSF51230">
    <property type="entry name" value="Single hybrid motif"/>
    <property type="match status" value="1"/>
</dbReference>
<accession>A0A0B5FV66</accession>
<dbReference type="InterPro" id="IPR001882">
    <property type="entry name" value="Biotin_BS"/>
</dbReference>
<feature type="compositionally biased region" description="Basic and acidic residues" evidence="2">
    <location>
        <begin position="48"/>
        <end position="58"/>
    </location>
</feature>
<dbReference type="RefSeq" id="WP_040201417.1">
    <property type="nucleotide sequence ID" value="NZ_CP010311.1"/>
</dbReference>
<evidence type="ECO:0000313" key="4">
    <source>
        <dbReference type="EMBL" id="AJF07506.1"/>
    </source>
</evidence>
<feature type="region of interest" description="Disordered" evidence="2">
    <location>
        <begin position="48"/>
        <end position="83"/>
    </location>
</feature>
<dbReference type="Proteomes" id="UP000035036">
    <property type="component" value="Chromosome"/>
</dbReference>
<dbReference type="InterPro" id="IPR050709">
    <property type="entry name" value="Biotin_Carboxyl_Carrier/Decarb"/>
</dbReference>
<dbReference type="AlphaFoldDB" id="A0A0B5FV66"/>
<dbReference type="OrthoDB" id="9812676at2"/>
<dbReference type="PANTHER" id="PTHR45266:SF3">
    <property type="entry name" value="OXALOACETATE DECARBOXYLASE ALPHA CHAIN"/>
    <property type="match status" value="1"/>
</dbReference>
<dbReference type="InterPro" id="IPR011053">
    <property type="entry name" value="Single_hybrid_motif"/>
</dbReference>
<keyword evidence="5" id="KW-1185">Reference proteome</keyword>
<protein>
    <recommendedName>
        <fullName evidence="3">Lipoyl-binding domain-containing protein</fullName>
    </recommendedName>
</protein>
<dbReference type="HOGENOM" id="CLU_016733_5_4_7"/>
<keyword evidence="1" id="KW-0092">Biotin</keyword>
<dbReference type="Pfam" id="PF00364">
    <property type="entry name" value="Biotin_lipoyl"/>
    <property type="match status" value="1"/>
</dbReference>
<sequence length="150" mass="15925">MRKYELTLNGKSFRIELLDLGAEEATFDVNGREITVTIDRVAEVFSHTEDSRTIENRASRAPSPAPPQTRSAGASGASEPGRVTAPIPGSILSVYVKVGDTVAAGEPLLKMEAMKMENEINARIGGTVTAVNVQEGDSVSQGQELVLVSP</sequence>
<dbReference type="PROSITE" id="PS00188">
    <property type="entry name" value="BIOTIN"/>
    <property type="match status" value="1"/>
</dbReference>
<dbReference type="EMBL" id="CP010311">
    <property type="protein sequence ID" value="AJF07506.1"/>
    <property type="molecule type" value="Genomic_DNA"/>
</dbReference>
<name>A0A0B5FV66_9BACT</name>
<evidence type="ECO:0000256" key="1">
    <source>
        <dbReference type="ARBA" id="ARBA00023267"/>
    </source>
</evidence>
<dbReference type="CDD" id="cd06850">
    <property type="entry name" value="biotinyl_domain"/>
    <property type="match status" value="1"/>
</dbReference>
<evidence type="ECO:0000256" key="2">
    <source>
        <dbReference type="SAM" id="MobiDB-lite"/>
    </source>
</evidence>
<dbReference type="PANTHER" id="PTHR45266">
    <property type="entry name" value="OXALOACETATE DECARBOXYLASE ALPHA CHAIN"/>
    <property type="match status" value="1"/>
</dbReference>
<dbReference type="STRING" id="483547.GSUB_14450"/>
<proteinExistence type="predicted"/>
<gene>
    <name evidence="4" type="ORF">GSUB_14450</name>
</gene>
<feature type="domain" description="Lipoyl-binding" evidence="3">
    <location>
        <begin position="72"/>
        <end position="149"/>
    </location>
</feature>
<evidence type="ECO:0000259" key="3">
    <source>
        <dbReference type="PROSITE" id="PS50968"/>
    </source>
</evidence>
<dbReference type="FunFam" id="2.40.50.100:FF:000003">
    <property type="entry name" value="Acetyl-CoA carboxylase biotin carboxyl carrier protein"/>
    <property type="match status" value="1"/>
</dbReference>
<reference evidence="4 5" key="1">
    <citation type="journal article" date="2015" name="Genome Announc.">
        <title>Genomes of Geoalkalibacter ferrihydriticus Z-0531T and Geoalkalibacter subterraneus Red1T, Two Haloalkaliphilic Metal-Reducing Deltaproteobacteria.</title>
        <authorList>
            <person name="Badalamenti J.P."/>
            <person name="Krajmalnik-Brown R."/>
            <person name="Torres C.I."/>
            <person name="Bond D.R."/>
        </authorList>
    </citation>
    <scope>NUCLEOTIDE SEQUENCE [LARGE SCALE GENOMIC DNA]</scope>
    <source>
        <strain evidence="4 5">Red1</strain>
    </source>
</reference>
<dbReference type="PROSITE" id="PS50968">
    <property type="entry name" value="BIOTINYL_LIPOYL"/>
    <property type="match status" value="1"/>
</dbReference>
<evidence type="ECO:0000313" key="5">
    <source>
        <dbReference type="Proteomes" id="UP000035036"/>
    </source>
</evidence>
<dbReference type="KEGG" id="gsb:GSUB_14450"/>
<organism evidence="4 5">
    <name type="scientific">Geoalkalibacter subterraneus</name>
    <dbReference type="NCBI Taxonomy" id="483547"/>
    <lineage>
        <taxon>Bacteria</taxon>
        <taxon>Pseudomonadati</taxon>
        <taxon>Thermodesulfobacteriota</taxon>
        <taxon>Desulfuromonadia</taxon>
        <taxon>Desulfuromonadales</taxon>
        <taxon>Geoalkalibacteraceae</taxon>
        <taxon>Geoalkalibacter</taxon>
    </lineage>
</organism>